<gene>
    <name evidence="1" type="ORF">PHET_07792</name>
</gene>
<sequence length="370" mass="43089">MQFPFGQETNMPFCVNKRSAYTNQLLNIPTTPRQPDSAVNFYANEILESIHFYGEINPNDSVCYVGPKRKGVTSQMVESKLVSHFSSRQESDLSLPVVQYEDFCKRPNKVEVQGNACDKIFMYECTDLIMDKPQFFKSIHSFLNPKEGILLLFDNLTCAPSFAKGGTYNAVSTSVKEGLKETLKSLLDSDYDVEWDIIDLPMVFDCRRWFERLYTTWNTSSAVEIMRGSEFHEYISRMLRGPLMYTAWDPNGYVRINEQVFITIARPRIPRHSSQMSIKRCLYSFGKRNNEKSKMEKDKNEECTLYLEPAWKPLVAKHVGNMIQRSFPRLDQAMVNRQAEWWGTVNADRWNSMDSSRIPRKRLNIFKTKQ</sequence>
<name>A0A8J4WGP4_9TREM</name>
<accession>A0A8J4WGP4</accession>
<dbReference type="AlphaFoldDB" id="A0A8J4WGP4"/>
<comment type="caution">
    <text evidence="1">The sequence shown here is derived from an EMBL/GenBank/DDBJ whole genome shotgun (WGS) entry which is preliminary data.</text>
</comment>
<evidence type="ECO:0000313" key="1">
    <source>
        <dbReference type="EMBL" id="KAF5398949.1"/>
    </source>
</evidence>
<keyword evidence="2" id="KW-1185">Reference proteome</keyword>
<evidence type="ECO:0000313" key="2">
    <source>
        <dbReference type="Proteomes" id="UP000748531"/>
    </source>
</evidence>
<reference evidence="1" key="1">
    <citation type="submission" date="2019-05" db="EMBL/GenBank/DDBJ databases">
        <title>Annotation for the trematode Paragonimus heterotremus.</title>
        <authorList>
            <person name="Choi Y.-J."/>
        </authorList>
    </citation>
    <scope>NUCLEOTIDE SEQUENCE</scope>
    <source>
        <strain evidence="1">LC</strain>
    </source>
</reference>
<dbReference type="EMBL" id="LUCH01004490">
    <property type="protein sequence ID" value="KAF5398949.1"/>
    <property type="molecule type" value="Genomic_DNA"/>
</dbReference>
<dbReference type="OrthoDB" id="6232339at2759"/>
<protein>
    <submittedName>
        <fullName evidence="1">Uncharacterized protein</fullName>
    </submittedName>
</protein>
<proteinExistence type="predicted"/>
<dbReference type="Proteomes" id="UP000748531">
    <property type="component" value="Unassembled WGS sequence"/>
</dbReference>
<organism evidence="1 2">
    <name type="scientific">Paragonimus heterotremus</name>
    <dbReference type="NCBI Taxonomy" id="100268"/>
    <lineage>
        <taxon>Eukaryota</taxon>
        <taxon>Metazoa</taxon>
        <taxon>Spiralia</taxon>
        <taxon>Lophotrochozoa</taxon>
        <taxon>Platyhelminthes</taxon>
        <taxon>Trematoda</taxon>
        <taxon>Digenea</taxon>
        <taxon>Plagiorchiida</taxon>
        <taxon>Troglotremata</taxon>
        <taxon>Troglotrematidae</taxon>
        <taxon>Paragonimus</taxon>
    </lineage>
</organism>